<feature type="compositionally biased region" description="Basic residues" evidence="8">
    <location>
        <begin position="538"/>
        <end position="549"/>
    </location>
</feature>
<evidence type="ECO:0000256" key="2">
    <source>
        <dbReference type="ARBA" id="ARBA00022679"/>
    </source>
</evidence>
<feature type="compositionally biased region" description="Basic and acidic residues" evidence="8">
    <location>
        <begin position="609"/>
        <end position="620"/>
    </location>
</feature>
<organism evidence="11 12">
    <name type="scientific">Caenorhabditis angaria</name>
    <dbReference type="NCBI Taxonomy" id="860376"/>
    <lineage>
        <taxon>Eukaryota</taxon>
        <taxon>Metazoa</taxon>
        <taxon>Ecdysozoa</taxon>
        <taxon>Nematoda</taxon>
        <taxon>Chromadorea</taxon>
        <taxon>Rhabditida</taxon>
        <taxon>Rhabditina</taxon>
        <taxon>Rhabditomorpha</taxon>
        <taxon>Rhabditoidea</taxon>
        <taxon>Rhabditidae</taxon>
        <taxon>Peloderinae</taxon>
        <taxon>Caenorhabditis</taxon>
    </lineage>
</organism>
<dbReference type="PANTHER" id="PTHR37984:SF5">
    <property type="entry name" value="PROTEIN NYNRIN-LIKE"/>
    <property type="match status" value="1"/>
</dbReference>
<evidence type="ECO:0000259" key="9">
    <source>
        <dbReference type="PROSITE" id="PS50878"/>
    </source>
</evidence>
<comment type="caution">
    <text evidence="11">The sequence shown here is derived from an EMBL/GenBank/DDBJ whole genome shotgun (WGS) entry which is preliminary data.</text>
</comment>
<gene>
    <name evidence="11" type="ORF">CAMP_LOCUS16364</name>
</gene>
<evidence type="ECO:0000256" key="8">
    <source>
        <dbReference type="SAM" id="MobiDB-lite"/>
    </source>
</evidence>
<dbReference type="PROSITE" id="PS50994">
    <property type="entry name" value="INTEGRASE"/>
    <property type="match status" value="1"/>
</dbReference>
<evidence type="ECO:0000256" key="6">
    <source>
        <dbReference type="ARBA" id="ARBA00022918"/>
    </source>
</evidence>
<dbReference type="SUPFAM" id="SSF56672">
    <property type="entry name" value="DNA/RNA polymerases"/>
    <property type="match status" value="1"/>
</dbReference>
<dbReference type="InterPro" id="IPR021109">
    <property type="entry name" value="Peptidase_aspartic_dom_sf"/>
</dbReference>
<proteinExistence type="predicted"/>
<dbReference type="InterPro" id="IPR043128">
    <property type="entry name" value="Rev_trsase/Diguanyl_cyclase"/>
</dbReference>
<dbReference type="InterPro" id="IPR043502">
    <property type="entry name" value="DNA/RNA_pol_sf"/>
</dbReference>
<dbReference type="InterPro" id="IPR012337">
    <property type="entry name" value="RNaseH-like_sf"/>
</dbReference>
<keyword evidence="5" id="KW-0255">Endonuclease</keyword>
<name>A0A9P1J0X6_9PELO</name>
<dbReference type="FunFam" id="3.10.20.370:FF:000001">
    <property type="entry name" value="Retrovirus-related Pol polyprotein from transposon 17.6-like protein"/>
    <property type="match status" value="1"/>
</dbReference>
<dbReference type="SUPFAM" id="SSF50630">
    <property type="entry name" value="Acid proteases"/>
    <property type="match status" value="1"/>
</dbReference>
<dbReference type="Gene3D" id="3.30.420.10">
    <property type="entry name" value="Ribonuclease H-like superfamily/Ribonuclease H"/>
    <property type="match status" value="1"/>
</dbReference>
<feature type="region of interest" description="Disordered" evidence="8">
    <location>
        <begin position="537"/>
        <end position="579"/>
    </location>
</feature>
<dbReference type="PROSITE" id="PS50878">
    <property type="entry name" value="RT_POL"/>
    <property type="match status" value="1"/>
</dbReference>
<feature type="domain" description="Integrase catalytic" evidence="10">
    <location>
        <begin position="2417"/>
        <end position="2576"/>
    </location>
</feature>
<keyword evidence="7" id="KW-0511">Multifunctional enzyme</keyword>
<feature type="compositionally biased region" description="Polar residues" evidence="8">
    <location>
        <begin position="90"/>
        <end position="102"/>
    </location>
</feature>
<dbReference type="Gene3D" id="3.10.10.10">
    <property type="entry name" value="HIV Type 1 Reverse Transcriptase, subunit A, domain 1"/>
    <property type="match status" value="1"/>
</dbReference>
<evidence type="ECO:0000256" key="5">
    <source>
        <dbReference type="ARBA" id="ARBA00022759"/>
    </source>
</evidence>
<evidence type="ECO:0000313" key="11">
    <source>
        <dbReference type="EMBL" id="CAI5453727.1"/>
    </source>
</evidence>
<dbReference type="Gene3D" id="1.10.340.70">
    <property type="match status" value="1"/>
</dbReference>
<feature type="domain" description="Reverse transcriptase" evidence="9">
    <location>
        <begin position="1869"/>
        <end position="2047"/>
    </location>
</feature>
<keyword evidence="6" id="KW-0695">RNA-directed DNA polymerase</keyword>
<feature type="compositionally biased region" description="Basic and acidic residues" evidence="8">
    <location>
        <begin position="652"/>
        <end position="664"/>
    </location>
</feature>
<dbReference type="SUPFAM" id="SSF53098">
    <property type="entry name" value="Ribonuclease H-like"/>
    <property type="match status" value="1"/>
</dbReference>
<dbReference type="Pfam" id="PF00665">
    <property type="entry name" value="rve"/>
    <property type="match status" value="1"/>
</dbReference>
<feature type="compositionally biased region" description="Basic and acidic residues" evidence="8">
    <location>
        <begin position="196"/>
        <end position="206"/>
    </location>
</feature>
<dbReference type="Pfam" id="PF13975">
    <property type="entry name" value="gag-asp_proteas"/>
    <property type="match status" value="1"/>
</dbReference>
<dbReference type="GO" id="GO:0003964">
    <property type="term" value="F:RNA-directed DNA polymerase activity"/>
    <property type="evidence" value="ECO:0007669"/>
    <property type="project" value="UniProtKB-KW"/>
</dbReference>
<dbReference type="Pfam" id="PF17921">
    <property type="entry name" value="Integrase_H2C2"/>
    <property type="match status" value="1"/>
</dbReference>
<dbReference type="InterPro" id="IPR036397">
    <property type="entry name" value="RNaseH_sf"/>
</dbReference>
<reference evidence="11" key="1">
    <citation type="submission" date="2022-11" db="EMBL/GenBank/DDBJ databases">
        <authorList>
            <person name="Kikuchi T."/>
        </authorList>
    </citation>
    <scope>NUCLEOTIDE SEQUENCE</scope>
    <source>
        <strain evidence="11">PS1010</strain>
    </source>
</reference>
<feature type="region of interest" description="Disordered" evidence="8">
    <location>
        <begin position="192"/>
        <end position="394"/>
    </location>
</feature>
<dbReference type="EC" id="2.7.7.49" evidence="1"/>
<evidence type="ECO:0000256" key="4">
    <source>
        <dbReference type="ARBA" id="ARBA00022722"/>
    </source>
</evidence>
<feature type="compositionally biased region" description="Polar residues" evidence="8">
    <location>
        <begin position="269"/>
        <end position="302"/>
    </location>
</feature>
<keyword evidence="2" id="KW-0808">Transferase</keyword>
<dbReference type="CDD" id="cd09274">
    <property type="entry name" value="RNase_HI_RT_Ty3"/>
    <property type="match status" value="1"/>
</dbReference>
<feature type="compositionally biased region" description="Pro residues" evidence="8">
    <location>
        <begin position="359"/>
        <end position="370"/>
    </location>
</feature>
<feature type="region of interest" description="Disordered" evidence="8">
    <location>
        <begin position="601"/>
        <end position="667"/>
    </location>
</feature>
<accession>A0A9P1J0X6</accession>
<dbReference type="OrthoDB" id="5868531at2759"/>
<feature type="compositionally biased region" description="Basic and acidic residues" evidence="8">
    <location>
        <begin position="552"/>
        <end position="575"/>
    </location>
</feature>
<evidence type="ECO:0000259" key="10">
    <source>
        <dbReference type="PROSITE" id="PS50994"/>
    </source>
</evidence>
<dbReference type="Pfam" id="PF17919">
    <property type="entry name" value="RT_RNaseH_2"/>
    <property type="match status" value="1"/>
</dbReference>
<feature type="compositionally biased region" description="Low complexity" evidence="8">
    <location>
        <begin position="314"/>
        <end position="326"/>
    </location>
</feature>
<feature type="compositionally biased region" description="Low complexity" evidence="8">
    <location>
        <begin position="1170"/>
        <end position="1180"/>
    </location>
</feature>
<sequence length="2710" mass="309621">MAPDGEICKCAKQTSTQMAVRNKQMTPEGQTSKCAKTKNNFAAVRKHQMAPKGWIMQMSGKQTIVGRQMAINIMPPKDEGNRRGNRTRTKNGLQKTTANNLCNRRKLTRKEPSSTEQNSQRGYYAEDQRNRRLKFEAPKISVEKTKSNSSIKDQCERKTKAWKLDTEDQCLVKEIDRKQTKWQKLRINKFGESSAEDQRCKTETGKTPKISVQPESQVGEDRQQEKTPKFSVKYPSRERTPVTPFEAGIDDQKKNSKISNNKRTDKKNQNPTQETSNGSGKNSNQEQPENQATLQKEQTNTGNNTPKPPKKNKYWNWKKPDSQTPTDPDKTPTNPPRNPNNNQLKNSNTNQQIDSYTFTPPPTLGDPKTPPTVKSAIKPKKMTPPKDEQEERKVPETHRIAGIILAATKKFSKGNQIEFKRWSDTFAKNCYAVGGDNKTAAELLPLVLEGTARIKYDMIPEAKKEDWVSATTMLVAAHGNSTDLMDAREKLQHLEQGTMSCAELGRNVKELCDVVFQGMPDNRKEEMMADTLLTKTKPSLRKNLRRLNPKPKTLEEAIKSAEREERLSQMERRDEEESGGALIAHITQQFEKMTQNLQNLQKNNNTGNKKPDGAKNDNPQKRRTFGYRGRNYDPNFNQKKKAEQQNGQTSEKPNEEQRRQDQKSHQSFVQSIMPSFMIIMCLFATTISAETTTSGSYQICGFRKIESSIEIPEITDCNIHSQTPIVKLKAIVSQPTSNPLKVTAHKCWKSVMTIKTSNYFNIYGSRMIIWSKEKSVDPETCRQMRDTKQVHNTNMTEISREIFKTNSTEKHLSATPWFGTEYYTVNEYYMEIGEVSTKNGRHVKSNMFEKYDCEFNRGECRSDTATMIWYAVTVTRPYCEFEQITTTDVLLMKDLIIIPELGTTSKIDENIKRLADRTEFCKVTNSYLLENGLMLDIINIGKEYAPDILIKNARVNRMRRSATYTISDITGREFEYSLGDKFPRKMTQTMFGINEENRIPLFGTQPIKDQSILEELKFWRVDEACLKSRTAVYRSERDAINGQQLIVLKCIRIAQYKRREEARLRHRGTLTTSETAFKEQLEAHPEVALNELLNLEFIPTTFELTRALKPSEVKIPYFDPKDIEKVQNRTRFLEEKNIIELEENPPKTTTTAATTTRTTTTKPITTTVKPAATTSKPTTTSVKPSQDPRIGKPKAENQNIHIVQEPSKIVEDSTTGSEEIDNDRTWKIAKEICEKSREKIWNFKMMLNSDPTTAVRMFFKDNTIAARLSGETINIAKCRSVEPTEIFWNHKVEHECFELRPVLVEETIWFQLPGTRDLISQSRPINCTEAHSVYQRKDGSWRNQEDQLVETEKIQTWKSQSQKIFDDSPKLFQSNLDNTDAFIPIWKISESRTGAKIIVKRITVDEIVDGAPEIITGTARNATRTIVDLLQSAKERLGEGIAEVWWSIKSFFLNIIIPIIVTIVVVILAIYALKWYCIGRAASAARNRMFQPSARELLGINMIGTTRTRGNFREEFPEIQICHISLINHVAKVGDLPILPTQLNGQEFPTLLDTGSAISLIKRTTLSQVNGKLDESRRDQARAANGTIMQFLGIAKIKVEIGEYQIEHEFRVIDDHLAPGNVLFGVDIMEEISNLGGEFIFNWKTRTVKIGARKLQMNHIEYETPEMEVIVEQEITIPRRSETVIPARVKNFENFDGTILIEDNGIESKNIYIVAASISNPDKDGKTLLKLSNPSNHSFKLQKDRIIAKATMIDETGLNNIYKEDTTFPEGNFWTNLPELPVEGEKEDPVEKIDLSESCLDDKMKDLFRKMLRRNKKAFVDASGKIGRYRGNEKHEIDLVDNYQIPKVKLRRIPLNRREEMRRQIDLLLKQQIIRKSNSPFSAPVVLVQKKNNSWRFCVDYRKLNQITKPASTALPNIQDILDNVGQKNIYTTLDLVSGYHQVDMKPEHCARTAFATHLGTFEFIRMPMGLKMAGQTFQRIMGELIKDARAECFAYLDDLVICSESPEQHLEDLDEILQKITNAGLKISPTKAHIAKKEVEFLGMIISGEGIRPNPAKTRAVIDYPQPKNQAEIRSFLGLTGYFRKFIHNFATIAAPLNNLIRKDVKFEWDEECQKSFDELKEKLTKPPTLATPHLNKNFEIEVDASGKGVGAILFQRQGEDQKRHPIAFASKRYSDVERRYPAIELEACGLVFACQTFRPYIDGTKTTVYTDHQPLRSILRDKVGSNRLVKYIITLQGFDIDIVYRKGRDNIAADALSRNLPESETSNGEIAEINRIGNIANITEIANPAKIREEQKSSPEIVEMMEATKNPNYTGLNLIINDILYEMPKNDIHNPRTILPNKSQIARKLVKLIHENIEEAAHQGENKSMSRARELIKIPNLQKLVREQIKNCAKCQRTKDPSQYRIRAPLGTNDQVNQPFQKWSCDAIGPLPETLNGNRYILVFVDNFSKLIVSQAVADLTTKTTIEVLTDQIISKFGTPEILTTDQGSNFSAQQFQQTMELLGIKHQMSTPYHHQANGQVERANATIEQLLRPSVAERQDNWDRDLSLVTFAYNGSIQASTKFSPHQLVFGRNFASPCSIAIQQPIRTFADEDDYSEFLKRTLQRIHPICKDNIDRATERQKKNYDQKHPPTSTQIEEGDKVMIRNERGNKIQYLFSTPLEVVKVSNENVTVKLEKHHNTRSNNPKLLTVHRNRVKKFVGDVSKSTN</sequence>
<feature type="compositionally biased region" description="Basic and acidic residues" evidence="8">
    <location>
        <begin position="219"/>
        <end position="228"/>
    </location>
</feature>
<dbReference type="InterPro" id="IPR001584">
    <property type="entry name" value="Integrase_cat-core"/>
</dbReference>
<dbReference type="GO" id="GO:0003676">
    <property type="term" value="F:nucleic acid binding"/>
    <property type="evidence" value="ECO:0007669"/>
    <property type="project" value="InterPro"/>
</dbReference>
<dbReference type="GO" id="GO:0015074">
    <property type="term" value="P:DNA integration"/>
    <property type="evidence" value="ECO:0007669"/>
    <property type="project" value="InterPro"/>
</dbReference>
<dbReference type="GO" id="GO:0004519">
    <property type="term" value="F:endonuclease activity"/>
    <property type="evidence" value="ECO:0007669"/>
    <property type="project" value="UniProtKB-KW"/>
</dbReference>
<dbReference type="GO" id="GO:0042575">
    <property type="term" value="C:DNA polymerase complex"/>
    <property type="evidence" value="ECO:0007669"/>
    <property type="project" value="UniProtKB-ARBA"/>
</dbReference>
<keyword evidence="4" id="KW-0540">Nuclease</keyword>
<dbReference type="Pfam" id="PF00078">
    <property type="entry name" value="RVT_1"/>
    <property type="match status" value="1"/>
</dbReference>
<dbReference type="FunFam" id="3.30.420.10:FF:000032">
    <property type="entry name" value="Retrovirus-related Pol polyprotein from transposon 297-like Protein"/>
    <property type="match status" value="1"/>
</dbReference>
<dbReference type="EMBL" id="CANHGI010000005">
    <property type="protein sequence ID" value="CAI5453727.1"/>
    <property type="molecule type" value="Genomic_DNA"/>
</dbReference>
<protein>
    <recommendedName>
        <fullName evidence="1">RNA-directed DNA polymerase</fullName>
        <ecNumber evidence="1">2.7.7.49</ecNumber>
    </recommendedName>
</protein>
<dbReference type="Gene3D" id="3.30.70.270">
    <property type="match status" value="2"/>
</dbReference>
<keyword evidence="12" id="KW-1185">Reference proteome</keyword>
<feature type="compositionally biased region" description="Basic and acidic residues" evidence="8">
    <location>
        <begin position="384"/>
        <end position="394"/>
    </location>
</feature>
<feature type="region of interest" description="Disordered" evidence="8">
    <location>
        <begin position="74"/>
        <end position="131"/>
    </location>
</feature>
<dbReference type="CDD" id="cd00303">
    <property type="entry name" value="retropepsin_like"/>
    <property type="match status" value="1"/>
</dbReference>
<dbReference type="CDD" id="cd01647">
    <property type="entry name" value="RT_LTR"/>
    <property type="match status" value="1"/>
</dbReference>
<dbReference type="Pfam" id="PF24664">
    <property type="entry name" value="Monjiviricetes_fusion"/>
    <property type="match status" value="1"/>
</dbReference>
<dbReference type="InterPro" id="IPR050951">
    <property type="entry name" value="Retrovirus_Pol_polyprotein"/>
</dbReference>
<feature type="compositionally biased region" description="Low complexity" evidence="8">
    <location>
        <begin position="339"/>
        <end position="352"/>
    </location>
</feature>
<dbReference type="PANTHER" id="PTHR37984">
    <property type="entry name" value="PROTEIN CBG26694"/>
    <property type="match status" value="1"/>
</dbReference>
<feature type="region of interest" description="Disordered" evidence="8">
    <location>
        <begin position="1170"/>
        <end position="1193"/>
    </location>
</feature>
<dbReference type="InterPro" id="IPR000477">
    <property type="entry name" value="RT_dom"/>
</dbReference>
<dbReference type="InterPro" id="IPR041577">
    <property type="entry name" value="RT_RNaseH_2"/>
</dbReference>
<dbReference type="FunFam" id="3.30.70.270:FF:000020">
    <property type="entry name" value="Transposon Tf2-6 polyprotein-like Protein"/>
    <property type="match status" value="1"/>
</dbReference>
<keyword evidence="3" id="KW-0548">Nucleotidyltransferase</keyword>
<keyword evidence="5" id="KW-0378">Hydrolase</keyword>
<evidence type="ECO:0000256" key="1">
    <source>
        <dbReference type="ARBA" id="ARBA00012493"/>
    </source>
</evidence>
<dbReference type="Proteomes" id="UP001152747">
    <property type="component" value="Unassembled WGS sequence"/>
</dbReference>
<evidence type="ECO:0000256" key="3">
    <source>
        <dbReference type="ARBA" id="ARBA00022695"/>
    </source>
</evidence>
<dbReference type="Gene3D" id="3.10.20.370">
    <property type="match status" value="1"/>
</dbReference>
<evidence type="ECO:0000313" key="12">
    <source>
        <dbReference type="Proteomes" id="UP001152747"/>
    </source>
</evidence>
<dbReference type="InterPro" id="IPR041588">
    <property type="entry name" value="Integrase_H2C2"/>
</dbReference>
<dbReference type="Gene3D" id="2.40.70.10">
    <property type="entry name" value="Acid Proteases"/>
    <property type="match status" value="1"/>
</dbReference>
<evidence type="ECO:0000256" key="7">
    <source>
        <dbReference type="ARBA" id="ARBA00023268"/>
    </source>
</evidence>